<accession>A0AAC8Z243</accession>
<keyword evidence="3" id="KW-1185">Reference proteome</keyword>
<protein>
    <recommendedName>
        <fullName evidence="1">UspA domain-containing protein</fullName>
    </recommendedName>
</protein>
<dbReference type="AlphaFoldDB" id="A0AAC8Z243"/>
<reference evidence="2 3" key="2">
    <citation type="journal article" date="2016" name="Genome Announc.">
        <title>Complete Genome Sequence of Sphingopyxis macrogoltabida Strain 203N (NBRC 111659), a Polyethylene Glycol Degrader.</title>
        <authorList>
            <person name="Ohtsubo Y."/>
            <person name="Nonoyama S."/>
            <person name="Nagata Y."/>
            <person name="Numata M."/>
            <person name="Tsuchikane K."/>
            <person name="Hosoyama A."/>
            <person name="Yamazoe A."/>
            <person name="Tsuda M."/>
            <person name="Fujita N."/>
            <person name="Kawai F."/>
        </authorList>
    </citation>
    <scope>NUCLEOTIDE SEQUENCE [LARGE SCALE GENOMIC DNA]</scope>
    <source>
        <strain evidence="2 3">203N</strain>
    </source>
</reference>
<dbReference type="Pfam" id="PF00582">
    <property type="entry name" value="Usp"/>
    <property type="match status" value="1"/>
</dbReference>
<dbReference type="EMBL" id="CP013344">
    <property type="protein sequence ID" value="AMU90234.1"/>
    <property type="molecule type" value="Genomic_DNA"/>
</dbReference>
<evidence type="ECO:0000313" key="2">
    <source>
        <dbReference type="EMBL" id="AMU90234.1"/>
    </source>
</evidence>
<dbReference type="Gene3D" id="3.40.50.620">
    <property type="entry name" value="HUPs"/>
    <property type="match status" value="1"/>
</dbReference>
<name>A0AAC8Z243_SPHMC</name>
<reference evidence="3" key="1">
    <citation type="submission" date="2015-11" db="EMBL/GenBank/DDBJ databases">
        <title>Complete genome sequence of a polyethylene-glycol degrader Sphingopyxis macrogoltabida 203N (NBRC 111659).</title>
        <authorList>
            <person name="Yoshiyuki O."/>
            <person name="Shouta N."/>
            <person name="Nagata Y."/>
            <person name="Numata M."/>
            <person name="Tsuchikane K."/>
            <person name="Hosoyama A."/>
            <person name="Yamazoe A."/>
            <person name="Tsuda M."/>
            <person name="Fujita N."/>
            <person name="Kawai F."/>
        </authorList>
    </citation>
    <scope>NUCLEOTIDE SEQUENCE [LARGE SCALE GENOMIC DNA]</scope>
    <source>
        <strain evidence="3">203N</strain>
    </source>
</reference>
<evidence type="ECO:0000313" key="3">
    <source>
        <dbReference type="Proteomes" id="UP000076088"/>
    </source>
</evidence>
<dbReference type="CDD" id="cd00293">
    <property type="entry name" value="USP-like"/>
    <property type="match status" value="1"/>
</dbReference>
<proteinExistence type="predicted"/>
<gene>
    <name evidence="2" type="ORF">ATM17_14460</name>
</gene>
<dbReference type="InterPro" id="IPR014729">
    <property type="entry name" value="Rossmann-like_a/b/a_fold"/>
</dbReference>
<dbReference type="Proteomes" id="UP000076088">
    <property type="component" value="Chromosome"/>
</dbReference>
<organism evidence="2 3">
    <name type="scientific">Sphingopyxis macrogoltabida</name>
    <name type="common">Sphingomonas macrogoltabidus</name>
    <dbReference type="NCBI Taxonomy" id="33050"/>
    <lineage>
        <taxon>Bacteria</taxon>
        <taxon>Pseudomonadati</taxon>
        <taxon>Pseudomonadota</taxon>
        <taxon>Alphaproteobacteria</taxon>
        <taxon>Sphingomonadales</taxon>
        <taxon>Sphingomonadaceae</taxon>
        <taxon>Sphingopyxis</taxon>
    </lineage>
</organism>
<dbReference type="InterPro" id="IPR006016">
    <property type="entry name" value="UspA"/>
</dbReference>
<dbReference type="RefSeq" id="WP_062912916.1">
    <property type="nucleotide sequence ID" value="NZ_CP013344.1"/>
</dbReference>
<evidence type="ECO:0000259" key="1">
    <source>
        <dbReference type="Pfam" id="PF00582"/>
    </source>
</evidence>
<dbReference type="SUPFAM" id="SSF52402">
    <property type="entry name" value="Adenine nucleotide alpha hydrolases-like"/>
    <property type="match status" value="1"/>
</dbReference>
<feature type="domain" description="UspA" evidence="1">
    <location>
        <begin position="1"/>
        <end position="138"/>
    </location>
</feature>
<sequence length="158" mass="17688">MFTSLLLPIKLNEPDAWTDAFAAGCRLARDHDARLTLATIIPHWVTDRDADYSWEAKKWFERRATAGLEALRSRTSCERCDTLVHWGSVPGSFLDMAEEVEADLIVMPARKPGIGDYLRTQAALRLAARVSCSVLLVRDGMAVPSEREPCEPMLNRTS</sequence>